<dbReference type="OrthoDB" id="120976at2759"/>
<proteinExistence type="predicted"/>
<comment type="caution">
    <text evidence="1">The sequence shown here is derived from an EMBL/GenBank/DDBJ whole genome shotgun (WGS) entry which is preliminary data.</text>
</comment>
<keyword evidence="2" id="KW-1185">Reference proteome</keyword>
<protein>
    <submittedName>
        <fullName evidence="1">Uncharacterized protein</fullName>
    </submittedName>
</protein>
<organism evidence="1 2">
    <name type="scientific">Amphibalanus amphitrite</name>
    <name type="common">Striped barnacle</name>
    <name type="synonym">Balanus amphitrite</name>
    <dbReference type="NCBI Taxonomy" id="1232801"/>
    <lineage>
        <taxon>Eukaryota</taxon>
        <taxon>Metazoa</taxon>
        <taxon>Ecdysozoa</taxon>
        <taxon>Arthropoda</taxon>
        <taxon>Crustacea</taxon>
        <taxon>Multicrustacea</taxon>
        <taxon>Cirripedia</taxon>
        <taxon>Thoracica</taxon>
        <taxon>Thoracicalcarea</taxon>
        <taxon>Balanomorpha</taxon>
        <taxon>Balanoidea</taxon>
        <taxon>Balanidae</taxon>
        <taxon>Amphibalaninae</taxon>
        <taxon>Amphibalanus</taxon>
    </lineage>
</organism>
<evidence type="ECO:0000313" key="1">
    <source>
        <dbReference type="EMBL" id="KAF0286930.1"/>
    </source>
</evidence>
<sequence>MCLVPDFAEDQYSQFQPELGNIVNFVNDWDTVPCKVNVYKTSRSRIVCTVGIRVGREDCDPVDPSTGEPYGLTSDTITCRTSAAFAGPLSAQVMVTGPWPLGGQEQQTSGLLAEHDLRLPSCST</sequence>
<dbReference type="AlphaFoldDB" id="A0A6A4V6Y7"/>
<reference evidence="1 2" key="1">
    <citation type="submission" date="2019-07" db="EMBL/GenBank/DDBJ databases">
        <title>Draft genome assembly of a fouling barnacle, Amphibalanus amphitrite (Darwin, 1854): The first reference genome for Thecostraca.</title>
        <authorList>
            <person name="Kim W."/>
        </authorList>
    </citation>
    <scope>NUCLEOTIDE SEQUENCE [LARGE SCALE GENOMIC DNA]</scope>
    <source>
        <strain evidence="1">SNU_AA5</strain>
        <tissue evidence="1">Soma without cirri and trophi</tissue>
    </source>
</reference>
<gene>
    <name evidence="1" type="ORF">FJT64_014579</name>
</gene>
<evidence type="ECO:0000313" key="2">
    <source>
        <dbReference type="Proteomes" id="UP000440578"/>
    </source>
</evidence>
<accession>A0A6A4V6Y7</accession>
<name>A0A6A4V6Y7_AMPAM</name>
<dbReference type="EMBL" id="VIIS01002221">
    <property type="protein sequence ID" value="KAF0286930.1"/>
    <property type="molecule type" value="Genomic_DNA"/>
</dbReference>
<dbReference type="Proteomes" id="UP000440578">
    <property type="component" value="Unassembled WGS sequence"/>
</dbReference>